<proteinExistence type="predicted"/>
<accession>A0ACC0CD13</accession>
<reference evidence="2" key="1">
    <citation type="journal article" date="2023" name="Nat. Plants">
        <title>Single-cell RNA sequencing provides a high-resolution roadmap for understanding the multicellular compartmentation of specialized metabolism.</title>
        <authorList>
            <person name="Sun S."/>
            <person name="Shen X."/>
            <person name="Li Y."/>
            <person name="Li Y."/>
            <person name="Wang S."/>
            <person name="Li R."/>
            <person name="Zhang H."/>
            <person name="Shen G."/>
            <person name="Guo B."/>
            <person name="Wei J."/>
            <person name="Xu J."/>
            <person name="St-Pierre B."/>
            <person name="Chen S."/>
            <person name="Sun C."/>
        </authorList>
    </citation>
    <scope>NUCLEOTIDE SEQUENCE [LARGE SCALE GENOMIC DNA]</scope>
</reference>
<organism evidence="1 2">
    <name type="scientific">Catharanthus roseus</name>
    <name type="common">Madagascar periwinkle</name>
    <name type="synonym">Vinca rosea</name>
    <dbReference type="NCBI Taxonomy" id="4058"/>
    <lineage>
        <taxon>Eukaryota</taxon>
        <taxon>Viridiplantae</taxon>
        <taxon>Streptophyta</taxon>
        <taxon>Embryophyta</taxon>
        <taxon>Tracheophyta</taxon>
        <taxon>Spermatophyta</taxon>
        <taxon>Magnoliopsida</taxon>
        <taxon>eudicotyledons</taxon>
        <taxon>Gunneridae</taxon>
        <taxon>Pentapetalae</taxon>
        <taxon>asterids</taxon>
        <taxon>lamiids</taxon>
        <taxon>Gentianales</taxon>
        <taxon>Apocynaceae</taxon>
        <taxon>Rauvolfioideae</taxon>
        <taxon>Vinceae</taxon>
        <taxon>Catharanthinae</taxon>
        <taxon>Catharanthus</taxon>
    </lineage>
</organism>
<keyword evidence="2" id="KW-1185">Reference proteome</keyword>
<sequence length="370" mass="41756">MQHASHVEVWHQWRQHIKDDLLLPVEDLSSPRDDYIKWYRDIMRVYIGNPANRNTRTIGYQTCGVDRRMMTSMLQEVDDMATGVIQGPPSSPKQIASFAKKIQTIIRRCMVCIGGTLGCTPSQHDIQQTFPVQPSRHRPREPVLDCGARGVKRGAHRLPGGGARSCPSSSRWTGTCRPRSPDIDIPTFSLGLTPPAQSHPSGLGTSYAPPPPDYTVSSESNDDDDTDTEEEDIQTPINLIIENTVTQWQSSQRFSSERYDYTESGAFLDMGLDEQIDDLIKSGTLRLLDWNDSRTDIQLGMRLTDKDQAISAVQNRSIRMAENIELAWYAQKFAIERVFDSRESTFNYSTKISTSNARFKPRDCPRVLAS</sequence>
<name>A0ACC0CD13_CATRO</name>
<evidence type="ECO:0000313" key="2">
    <source>
        <dbReference type="Proteomes" id="UP001060085"/>
    </source>
</evidence>
<gene>
    <name evidence="1" type="ORF">M9H77_03926</name>
</gene>
<comment type="caution">
    <text evidence="1">The sequence shown here is derived from an EMBL/GenBank/DDBJ whole genome shotgun (WGS) entry which is preliminary data.</text>
</comment>
<protein>
    <submittedName>
        <fullName evidence="1">Uncharacterized protein</fullName>
    </submittedName>
</protein>
<evidence type="ECO:0000313" key="1">
    <source>
        <dbReference type="EMBL" id="KAI5682698.1"/>
    </source>
</evidence>
<dbReference type="Proteomes" id="UP001060085">
    <property type="component" value="Linkage Group LG01"/>
</dbReference>
<dbReference type="EMBL" id="CM044701">
    <property type="protein sequence ID" value="KAI5682698.1"/>
    <property type="molecule type" value="Genomic_DNA"/>
</dbReference>